<accession>A0A9Q1QWH8</accession>
<gene>
    <name evidence="1" type="ORF">K7X08_036676</name>
</gene>
<evidence type="ECO:0000313" key="1">
    <source>
        <dbReference type="EMBL" id="KAJ8529841.1"/>
    </source>
</evidence>
<reference evidence="2" key="1">
    <citation type="journal article" date="2023" name="Proc. Natl. Acad. Sci. U.S.A.">
        <title>Genomic and structural basis for evolution of tropane alkaloid biosynthesis.</title>
        <authorList>
            <person name="Wanga Y.-J."/>
            <person name="Taina T."/>
            <person name="Yua J.-Y."/>
            <person name="Lia J."/>
            <person name="Xua B."/>
            <person name="Chenc J."/>
            <person name="D'Auriad J.C."/>
            <person name="Huanga J.-P."/>
            <person name="Huanga S.-X."/>
        </authorList>
    </citation>
    <scope>NUCLEOTIDE SEQUENCE [LARGE SCALE GENOMIC DNA]</scope>
    <source>
        <strain evidence="2">cv. KIB-2019</strain>
    </source>
</reference>
<evidence type="ECO:0008006" key="3">
    <source>
        <dbReference type="Google" id="ProtNLM"/>
    </source>
</evidence>
<sequence length="236" mass="26679">MQLTETTAEMKAALQLIHLSRGDSNDGDNSKVVTVKEEEKESSDVYRMKKRKFRYISSLYQDTDAGSGSKLPIRDEEDHRLKQGKPKKRKFHSISDLYKYTDRLSSVEDEYNWSIPAGENPNMNISIKEDSGIGTNKKNAEIRRYNDYSEMNIAMLGPGEVPKVLPSSLNCLKRLYLSEICLEELVEVAWALCLIRSSPYLEELEIKGPGDLFGEWLAHVPPGGVNEIPASFSDLT</sequence>
<evidence type="ECO:0000313" key="2">
    <source>
        <dbReference type="Proteomes" id="UP001152561"/>
    </source>
</evidence>
<keyword evidence="2" id="KW-1185">Reference proteome</keyword>
<dbReference type="Proteomes" id="UP001152561">
    <property type="component" value="Unassembled WGS sequence"/>
</dbReference>
<dbReference type="EMBL" id="JAJAGQ010000022">
    <property type="protein sequence ID" value="KAJ8529841.1"/>
    <property type="molecule type" value="Genomic_DNA"/>
</dbReference>
<proteinExistence type="predicted"/>
<protein>
    <recommendedName>
        <fullName evidence="3">FBD domain-containing protein</fullName>
    </recommendedName>
</protein>
<dbReference type="AlphaFoldDB" id="A0A9Q1QWH8"/>
<name>A0A9Q1QWH8_9SOLA</name>
<dbReference type="OrthoDB" id="1295061at2759"/>
<comment type="caution">
    <text evidence="1">The sequence shown here is derived from an EMBL/GenBank/DDBJ whole genome shotgun (WGS) entry which is preliminary data.</text>
</comment>
<organism evidence="1 2">
    <name type="scientific">Anisodus acutangulus</name>
    <dbReference type="NCBI Taxonomy" id="402998"/>
    <lineage>
        <taxon>Eukaryota</taxon>
        <taxon>Viridiplantae</taxon>
        <taxon>Streptophyta</taxon>
        <taxon>Embryophyta</taxon>
        <taxon>Tracheophyta</taxon>
        <taxon>Spermatophyta</taxon>
        <taxon>Magnoliopsida</taxon>
        <taxon>eudicotyledons</taxon>
        <taxon>Gunneridae</taxon>
        <taxon>Pentapetalae</taxon>
        <taxon>asterids</taxon>
        <taxon>lamiids</taxon>
        <taxon>Solanales</taxon>
        <taxon>Solanaceae</taxon>
        <taxon>Solanoideae</taxon>
        <taxon>Hyoscyameae</taxon>
        <taxon>Anisodus</taxon>
    </lineage>
</organism>